<keyword evidence="1" id="KW-0256">Endoplasmic reticulum</keyword>
<dbReference type="Proteomes" id="UP001063166">
    <property type="component" value="Unassembled WGS sequence"/>
</dbReference>
<dbReference type="GO" id="GO:0032865">
    <property type="term" value="C:ERMES complex"/>
    <property type="evidence" value="ECO:0007669"/>
    <property type="project" value="InterPro"/>
</dbReference>
<reference evidence="3" key="1">
    <citation type="submission" date="2022-07" db="EMBL/GenBank/DDBJ databases">
        <title>The genome of Lyophyllum shimeji provides insight into the initial evolution of ectomycorrhizal fungal genome.</title>
        <authorList>
            <person name="Kobayashi Y."/>
            <person name="Shibata T."/>
            <person name="Hirakawa H."/>
            <person name="Shigenobu S."/>
            <person name="Nishiyama T."/>
            <person name="Yamada A."/>
            <person name="Hasebe M."/>
            <person name="Kawaguchi M."/>
        </authorList>
    </citation>
    <scope>NUCLEOTIDE SEQUENCE</scope>
    <source>
        <strain evidence="3">AT787</strain>
    </source>
</reference>
<evidence type="ECO:0000313" key="3">
    <source>
        <dbReference type="EMBL" id="GLB40763.1"/>
    </source>
</evidence>
<dbReference type="PANTHER" id="PTHR28204">
    <property type="entry name" value="MITOCHONDRIAL DISTRIBUTION AND MORPHOLOGY PROTEIN 12"/>
    <property type="match status" value="1"/>
</dbReference>
<sequence>MLSKTPTSSSSRPSSPTSTAHKWLYPIRRVFPFTGAKPQSPIALSVVTSYTGSNSKSRHLNRNGTTAPNRPVARDMYAYMEHSGQVVGMGGVWALGNGVAGIGEFMSRSPLVTELAKSQASSANAERPSFIGPVPVTSVDFSSTSPDVELVDLRDICRDFLEDDDDDDLDRDCGPVKVTEGADPDEEGFEWVPRRAAVVRDEGQGLAYHHLPLHVRHGYGAYGSASMYAVLTTPIDPWNLPGLADHKVPLYSGPVYPRPSPATPFHAPSLNDIDAVHTTTDMPPPPKSSPSQAHTSPSQQPLPQSPPQPQPQAPHPKLQIHLHVNWHPTCASRSPRLVFTGELAVAYEGERRRVHICVLDDQDPYGLYHVGASDRPKRDSVTTASGGSSGTPPEPEDDEYVGMGVSAGVGAGVDVGAGVNVGAGAGAGTPMPPPISISMSSSQAKRKRVPVGQRLLPTIYIESEIGQADKHVLKNVTRVERFIQESGSYLLKLEA</sequence>
<feature type="compositionally biased region" description="Pro residues" evidence="2">
    <location>
        <begin position="303"/>
        <end position="314"/>
    </location>
</feature>
<name>A0A9P3UPK4_LYOSH</name>
<proteinExistence type="predicted"/>
<accession>A0A9P3UPK4</accession>
<feature type="region of interest" description="Disordered" evidence="2">
    <location>
        <begin position="275"/>
        <end position="315"/>
    </location>
</feature>
<feature type="region of interest" description="Disordered" evidence="2">
    <location>
        <begin position="371"/>
        <end position="404"/>
    </location>
</feature>
<feature type="region of interest" description="Disordered" evidence="2">
    <location>
        <begin position="426"/>
        <end position="448"/>
    </location>
</feature>
<gene>
    <name evidence="3" type="primary">MDM12</name>
    <name evidence="3" type="ORF">LshimejAT787_0806340</name>
</gene>
<dbReference type="OrthoDB" id="3356905at2759"/>
<dbReference type="EMBL" id="BRPK01000008">
    <property type="protein sequence ID" value="GLB40763.1"/>
    <property type="molecule type" value="Genomic_DNA"/>
</dbReference>
<dbReference type="InterPro" id="IPR027532">
    <property type="entry name" value="Mdm12"/>
</dbReference>
<protein>
    <submittedName>
        <fullName evidence="3">Maintenance of mitochondrial morphology protein 1</fullName>
    </submittedName>
</protein>
<evidence type="ECO:0000313" key="4">
    <source>
        <dbReference type="Proteomes" id="UP001063166"/>
    </source>
</evidence>
<organism evidence="3 4">
    <name type="scientific">Lyophyllum shimeji</name>
    <name type="common">Hon-shimeji</name>
    <name type="synonym">Tricholoma shimeji</name>
    <dbReference type="NCBI Taxonomy" id="47721"/>
    <lineage>
        <taxon>Eukaryota</taxon>
        <taxon>Fungi</taxon>
        <taxon>Dikarya</taxon>
        <taxon>Basidiomycota</taxon>
        <taxon>Agaricomycotina</taxon>
        <taxon>Agaricomycetes</taxon>
        <taxon>Agaricomycetidae</taxon>
        <taxon>Agaricales</taxon>
        <taxon>Tricholomatineae</taxon>
        <taxon>Lyophyllaceae</taxon>
        <taxon>Lyophyllum</taxon>
    </lineage>
</organism>
<dbReference type="AlphaFoldDB" id="A0A9P3UPK4"/>
<comment type="caution">
    <text evidence="3">The sequence shown here is derived from an EMBL/GenBank/DDBJ whole genome shotgun (WGS) entry which is preliminary data.</text>
</comment>
<dbReference type="GO" id="GO:1990456">
    <property type="term" value="P:mitochondrion-endoplasmic reticulum membrane tethering"/>
    <property type="evidence" value="ECO:0007669"/>
    <property type="project" value="TreeGrafter"/>
</dbReference>
<dbReference type="GO" id="GO:0015914">
    <property type="term" value="P:phospholipid transport"/>
    <property type="evidence" value="ECO:0007669"/>
    <property type="project" value="TreeGrafter"/>
</dbReference>
<dbReference type="PANTHER" id="PTHR28204:SF1">
    <property type="entry name" value="MITOCHONDRIAL DISTRIBUTION AND MORPHOLOGY PROTEIN 12"/>
    <property type="match status" value="1"/>
</dbReference>
<dbReference type="GO" id="GO:0007005">
    <property type="term" value="P:mitochondrion organization"/>
    <property type="evidence" value="ECO:0007669"/>
    <property type="project" value="InterPro"/>
</dbReference>
<keyword evidence="4" id="KW-1185">Reference proteome</keyword>
<evidence type="ECO:0000256" key="2">
    <source>
        <dbReference type="SAM" id="MobiDB-lite"/>
    </source>
</evidence>
<evidence type="ECO:0000256" key="1">
    <source>
        <dbReference type="ARBA" id="ARBA00022824"/>
    </source>
</evidence>